<evidence type="ECO:0000313" key="6">
    <source>
        <dbReference type="EMBL" id="OQU93080.1"/>
    </source>
</evidence>
<dbReference type="PANTHER" id="PTHR12537">
    <property type="entry name" value="RNA BINDING PROTEIN PUMILIO-RELATED"/>
    <property type="match status" value="1"/>
</dbReference>
<reference evidence="7" key="2">
    <citation type="journal article" date="2018" name="Plant J.">
        <title>The Sorghum bicolor reference genome: improved assembly, gene annotations, a transcriptome atlas, and signatures of genome organization.</title>
        <authorList>
            <person name="McCormick R.F."/>
            <person name="Truong S.K."/>
            <person name="Sreedasyam A."/>
            <person name="Jenkins J."/>
            <person name="Shu S."/>
            <person name="Sims D."/>
            <person name="Kennedy M."/>
            <person name="Amirebrahimi M."/>
            <person name="Weers B.D."/>
            <person name="McKinley B."/>
            <person name="Mattison A."/>
            <person name="Morishige D.T."/>
            <person name="Grimwood J."/>
            <person name="Schmutz J."/>
            <person name="Mullet J.E."/>
        </authorList>
    </citation>
    <scope>NUCLEOTIDE SEQUENCE [LARGE SCALE GENOMIC DNA]</scope>
    <source>
        <strain evidence="7">cv. BTx623</strain>
    </source>
</reference>
<feature type="region of interest" description="Disordered" evidence="4">
    <location>
        <begin position="160"/>
        <end position="179"/>
    </location>
</feature>
<keyword evidence="1" id="KW-0677">Repeat</keyword>
<evidence type="ECO:0000313" key="7">
    <source>
        <dbReference type="Proteomes" id="UP000000768"/>
    </source>
</evidence>
<dbReference type="InParanoid" id="A0A1Z5SAY4"/>
<dbReference type="SMART" id="SM00025">
    <property type="entry name" value="Pumilio"/>
    <property type="match status" value="2"/>
</dbReference>
<dbReference type="SUPFAM" id="SSF48371">
    <property type="entry name" value="ARM repeat"/>
    <property type="match status" value="1"/>
</dbReference>
<gene>
    <name evidence="6" type="ORF">SORBI_3001G472400</name>
</gene>
<dbReference type="GO" id="GO:0005737">
    <property type="term" value="C:cytoplasm"/>
    <property type="evidence" value="ECO:0000318"/>
    <property type="project" value="GO_Central"/>
</dbReference>
<dbReference type="PROSITE" id="PS50303">
    <property type="entry name" value="PUM_HD"/>
    <property type="match status" value="1"/>
</dbReference>
<protein>
    <recommendedName>
        <fullName evidence="5">PUM-HD domain-containing protein</fullName>
    </recommendedName>
</protein>
<name>A0A1Z5SAY4_SORBI</name>
<dbReference type="InterPro" id="IPR033133">
    <property type="entry name" value="PUM-HD"/>
</dbReference>
<dbReference type="SMR" id="A0A1Z5SAY4"/>
<proteinExistence type="predicted"/>
<keyword evidence="2" id="KW-0810">Translation regulation</keyword>
<dbReference type="EMBL" id="CM000760">
    <property type="protein sequence ID" value="OQU93080.1"/>
    <property type="molecule type" value="Genomic_DNA"/>
</dbReference>
<feature type="domain" description="PUM-HD" evidence="5">
    <location>
        <begin position="167"/>
        <end position="534"/>
    </location>
</feature>
<dbReference type="GO" id="GO:0006417">
    <property type="term" value="P:regulation of translation"/>
    <property type="evidence" value="ECO:0007669"/>
    <property type="project" value="UniProtKB-KW"/>
</dbReference>
<dbReference type="Gene3D" id="1.25.10.10">
    <property type="entry name" value="Leucine-rich Repeat Variant"/>
    <property type="match status" value="1"/>
</dbReference>
<dbReference type="OMA" id="QPWANQP"/>
<evidence type="ECO:0000256" key="2">
    <source>
        <dbReference type="ARBA" id="ARBA00022845"/>
    </source>
</evidence>
<dbReference type="GO" id="GO:0010608">
    <property type="term" value="P:post-transcriptional regulation of gene expression"/>
    <property type="evidence" value="ECO:0000318"/>
    <property type="project" value="GO_Central"/>
</dbReference>
<dbReference type="Gramene" id="OQU93080">
    <property type="protein sequence ID" value="OQU93080"/>
    <property type="gene ID" value="SORBI_3001G472400"/>
</dbReference>
<dbReference type="InterPro" id="IPR011989">
    <property type="entry name" value="ARM-like"/>
</dbReference>
<feature type="repeat" description="Pumilio" evidence="3">
    <location>
        <begin position="384"/>
        <end position="420"/>
    </location>
</feature>
<reference evidence="6 7" key="1">
    <citation type="journal article" date="2009" name="Nature">
        <title>The Sorghum bicolor genome and the diversification of grasses.</title>
        <authorList>
            <person name="Paterson A.H."/>
            <person name="Bowers J.E."/>
            <person name="Bruggmann R."/>
            <person name="Dubchak I."/>
            <person name="Grimwood J."/>
            <person name="Gundlach H."/>
            <person name="Haberer G."/>
            <person name="Hellsten U."/>
            <person name="Mitros T."/>
            <person name="Poliakov A."/>
            <person name="Schmutz J."/>
            <person name="Spannagl M."/>
            <person name="Tang H."/>
            <person name="Wang X."/>
            <person name="Wicker T."/>
            <person name="Bharti A.K."/>
            <person name="Chapman J."/>
            <person name="Feltus F.A."/>
            <person name="Gowik U."/>
            <person name="Grigoriev I.V."/>
            <person name="Lyons E."/>
            <person name="Maher C.A."/>
            <person name="Martis M."/>
            <person name="Narechania A."/>
            <person name="Otillar R.P."/>
            <person name="Penning B.W."/>
            <person name="Salamov A.A."/>
            <person name="Wang Y."/>
            <person name="Zhang L."/>
            <person name="Carpita N.C."/>
            <person name="Freeling M."/>
            <person name="Gingle A.R."/>
            <person name="Hash C.T."/>
            <person name="Keller B."/>
            <person name="Klein P."/>
            <person name="Kresovich S."/>
            <person name="McCann M.C."/>
            <person name="Ming R."/>
            <person name="Peterson D.G."/>
            <person name="Mehboob-ur-Rahman"/>
            <person name="Ware D."/>
            <person name="Westhoff P."/>
            <person name="Mayer K.F."/>
            <person name="Messing J."/>
            <person name="Rokhsar D.S."/>
        </authorList>
    </citation>
    <scope>NUCLEOTIDE SEQUENCE [LARGE SCALE GENOMIC DNA]</scope>
    <source>
        <strain evidence="7">cv. BTx623</strain>
    </source>
</reference>
<evidence type="ECO:0000256" key="3">
    <source>
        <dbReference type="PROSITE-ProRule" id="PRU00317"/>
    </source>
</evidence>
<sequence>MSGSDLRRLVAPVPVPGYLYSESGAPWPPLPNAIARQNQYQPWANQPHPSSAAVFPAPRYNPVYLPVPAVYAQQPSSSTFFFAPGYNYDSSSIPHAPIYPPWAAVYAQQPGFATAFSAPGHNNNLIPHASVNLLGAPLYAQPGAATDFSARDGNANTSAGLIAPPANSNQGATASGGPVAGVPDPLAQKNVQANVGDLATNPETSGELIFMLEQDNHEVRVLVTRWVLEDVRMVMGSHTGHAVLLALLGAVERANMIIAIEAIINGAVSYRYNGASLMEVVNVSSGEIVLKEFVRLAALHFRPSVLQRLFRCLINGWKMEQSNGMELLQHFFTTLHFDHCSIFIDELAVPRFWDMVTSRIGYMSMIVCLENAGYTEQGATLQNTIVTHTVQMANEKFGSFFLRAVIERGRNAQLEERIRERVVGNLVELSMGRYGNDVVQECFVPSKEKVPSVPLLQRGLDAFLRLPDEQLRELVQNHWAGYVLRRLLQTSVERNMAEEEAMQLAERILGVGAAGDETDAELPRPAGDPRGQAVAILH</sequence>
<organism evidence="6 7">
    <name type="scientific">Sorghum bicolor</name>
    <name type="common">Sorghum</name>
    <name type="synonym">Sorghum vulgare</name>
    <dbReference type="NCBI Taxonomy" id="4558"/>
    <lineage>
        <taxon>Eukaryota</taxon>
        <taxon>Viridiplantae</taxon>
        <taxon>Streptophyta</taxon>
        <taxon>Embryophyta</taxon>
        <taxon>Tracheophyta</taxon>
        <taxon>Spermatophyta</taxon>
        <taxon>Magnoliopsida</taxon>
        <taxon>Liliopsida</taxon>
        <taxon>Poales</taxon>
        <taxon>Poaceae</taxon>
        <taxon>PACMAD clade</taxon>
        <taxon>Panicoideae</taxon>
        <taxon>Andropogonodae</taxon>
        <taxon>Andropogoneae</taxon>
        <taxon>Sorghinae</taxon>
        <taxon>Sorghum</taxon>
    </lineage>
</organism>
<evidence type="ECO:0000256" key="4">
    <source>
        <dbReference type="SAM" id="MobiDB-lite"/>
    </source>
</evidence>
<evidence type="ECO:0000259" key="5">
    <source>
        <dbReference type="PROSITE" id="PS50303"/>
    </source>
</evidence>
<dbReference type="PROSITE" id="PS50302">
    <property type="entry name" value="PUM"/>
    <property type="match status" value="2"/>
</dbReference>
<dbReference type="AlphaFoldDB" id="A0A1Z5SAY4"/>
<dbReference type="GO" id="GO:0003729">
    <property type="term" value="F:mRNA binding"/>
    <property type="evidence" value="ECO:0000318"/>
    <property type="project" value="GO_Central"/>
</dbReference>
<dbReference type="PANTHER" id="PTHR12537:SF133">
    <property type="entry name" value="OS03G0193150 PROTEIN"/>
    <property type="match status" value="1"/>
</dbReference>
<dbReference type="InterPro" id="IPR001313">
    <property type="entry name" value="Pumilio_RNA-bd_rpt"/>
</dbReference>
<keyword evidence="7" id="KW-1185">Reference proteome</keyword>
<evidence type="ECO:0000256" key="1">
    <source>
        <dbReference type="ARBA" id="ARBA00022737"/>
    </source>
</evidence>
<dbReference type="InterPro" id="IPR016024">
    <property type="entry name" value="ARM-type_fold"/>
</dbReference>
<dbReference type="Proteomes" id="UP000000768">
    <property type="component" value="Chromosome 1"/>
</dbReference>
<feature type="repeat" description="Pumilio" evidence="3">
    <location>
        <begin position="421"/>
        <end position="457"/>
    </location>
</feature>
<accession>A0A1Z5SAY4</accession>